<organism evidence="1 2">
    <name type="scientific">Elaphomyces granulatus</name>
    <dbReference type="NCBI Taxonomy" id="519963"/>
    <lineage>
        <taxon>Eukaryota</taxon>
        <taxon>Fungi</taxon>
        <taxon>Dikarya</taxon>
        <taxon>Ascomycota</taxon>
        <taxon>Pezizomycotina</taxon>
        <taxon>Eurotiomycetes</taxon>
        <taxon>Eurotiomycetidae</taxon>
        <taxon>Eurotiales</taxon>
        <taxon>Elaphomycetaceae</taxon>
        <taxon>Elaphomyces</taxon>
    </lineage>
</organism>
<sequence>MASKKPEGSPTEAMVIRKVTPEITTLSVPFSRFGVFKFGGRGTIVKLASGSLAVFSPVMLTPEVQRTIASEGSNLKYIAAPDIEHHLHLTAWKKAFPNAEIIAPEGLWEKRQANPDFKDTEFKHIFKSEDKGKHNISDEFDSEFDVEYVSSHGSREIVFLHKPTRTVIEADLLFNLPGSEQYSRAGVSPTSGILTKLILPLVSAKPPATGHKRFAWYVLSARDREGFAKSMTKIDQWDFDRLIPCHGDVIETGAKTVFRNVFEWFLNTNKKQD</sequence>
<evidence type="ECO:0000313" key="2">
    <source>
        <dbReference type="Proteomes" id="UP000243515"/>
    </source>
</evidence>
<protein>
    <recommendedName>
        <fullName evidence="3">Metallo-beta-lactamase domain-containing protein</fullName>
    </recommendedName>
</protein>
<dbReference type="AlphaFoldDB" id="A0A232LW13"/>
<comment type="caution">
    <text evidence="1">The sequence shown here is derived from an EMBL/GenBank/DDBJ whole genome shotgun (WGS) entry which is preliminary data.</text>
</comment>
<dbReference type="EMBL" id="NPHW01004176">
    <property type="protein sequence ID" value="OXV08345.1"/>
    <property type="molecule type" value="Genomic_DNA"/>
</dbReference>
<dbReference type="PANTHER" id="PTHR33835">
    <property type="entry name" value="YALI0C07656P"/>
    <property type="match status" value="1"/>
</dbReference>
<dbReference type="InterPro" id="IPR025638">
    <property type="entry name" value="DUF4336"/>
</dbReference>
<gene>
    <name evidence="1" type="ORF">Egran_03892</name>
</gene>
<name>A0A232LW13_9EURO</name>
<dbReference type="Pfam" id="PF14234">
    <property type="entry name" value="DUF4336"/>
    <property type="match status" value="1"/>
</dbReference>
<accession>A0A232LW13</accession>
<proteinExistence type="predicted"/>
<dbReference type="OrthoDB" id="421671at2759"/>
<reference evidence="1 2" key="1">
    <citation type="journal article" date="2015" name="Environ. Microbiol.">
        <title>Metagenome sequence of Elaphomyces granulatus from sporocarp tissue reveals Ascomycota ectomycorrhizal fingerprints of genome expansion and a Proteobacteria-rich microbiome.</title>
        <authorList>
            <person name="Quandt C.A."/>
            <person name="Kohler A."/>
            <person name="Hesse C.N."/>
            <person name="Sharpton T.J."/>
            <person name="Martin F."/>
            <person name="Spatafora J.W."/>
        </authorList>
    </citation>
    <scope>NUCLEOTIDE SEQUENCE [LARGE SCALE GENOMIC DNA]</scope>
    <source>
        <strain evidence="1 2">OSC145934</strain>
    </source>
</reference>
<evidence type="ECO:0000313" key="1">
    <source>
        <dbReference type="EMBL" id="OXV08345.1"/>
    </source>
</evidence>
<dbReference type="PANTHER" id="PTHR33835:SF1">
    <property type="entry name" value="METALLO-BETA-LACTAMASE DOMAIN-CONTAINING PROTEIN"/>
    <property type="match status" value="1"/>
</dbReference>
<dbReference type="SUPFAM" id="SSF56281">
    <property type="entry name" value="Metallo-hydrolase/oxidoreductase"/>
    <property type="match status" value="1"/>
</dbReference>
<evidence type="ECO:0008006" key="3">
    <source>
        <dbReference type="Google" id="ProtNLM"/>
    </source>
</evidence>
<dbReference type="Gene3D" id="3.60.15.10">
    <property type="entry name" value="Ribonuclease Z/Hydroxyacylglutathione hydrolase-like"/>
    <property type="match status" value="1"/>
</dbReference>
<dbReference type="Proteomes" id="UP000243515">
    <property type="component" value="Unassembled WGS sequence"/>
</dbReference>
<dbReference type="InterPro" id="IPR036866">
    <property type="entry name" value="RibonucZ/Hydroxyglut_hydro"/>
</dbReference>
<keyword evidence="2" id="KW-1185">Reference proteome</keyword>